<accession>A0A843U2V7</accession>
<dbReference type="SMART" id="SM00249">
    <property type="entry name" value="PHD"/>
    <property type="match status" value="2"/>
</dbReference>
<dbReference type="GO" id="GO:0006357">
    <property type="term" value="P:regulation of transcription by RNA polymerase II"/>
    <property type="evidence" value="ECO:0007669"/>
    <property type="project" value="TreeGrafter"/>
</dbReference>
<reference evidence="8" key="1">
    <citation type="submission" date="2017-07" db="EMBL/GenBank/DDBJ databases">
        <title>Taro Niue Genome Assembly and Annotation.</title>
        <authorList>
            <person name="Atibalentja N."/>
            <person name="Keating K."/>
            <person name="Fields C.J."/>
        </authorList>
    </citation>
    <scope>NUCLEOTIDE SEQUENCE</scope>
    <source>
        <strain evidence="8">Niue_2</strain>
        <tissue evidence="8">Leaf</tissue>
    </source>
</reference>
<dbReference type="InterPro" id="IPR019786">
    <property type="entry name" value="Zinc_finger_PHD-type_CS"/>
</dbReference>
<dbReference type="InterPro" id="IPR011011">
    <property type="entry name" value="Znf_FYVE_PHD"/>
</dbReference>
<evidence type="ECO:0000256" key="2">
    <source>
        <dbReference type="ARBA" id="ARBA00022771"/>
    </source>
</evidence>
<feature type="region of interest" description="Disordered" evidence="5">
    <location>
        <begin position="1"/>
        <end position="20"/>
    </location>
</feature>
<dbReference type="PANTHER" id="PTHR13793:SF107">
    <property type="entry name" value="BROMODOMAIN-CONTAINING PROTEIN HOMOLOG"/>
    <property type="match status" value="1"/>
</dbReference>
<organism evidence="8 9">
    <name type="scientific">Colocasia esculenta</name>
    <name type="common">Wild taro</name>
    <name type="synonym">Arum esculentum</name>
    <dbReference type="NCBI Taxonomy" id="4460"/>
    <lineage>
        <taxon>Eukaryota</taxon>
        <taxon>Viridiplantae</taxon>
        <taxon>Streptophyta</taxon>
        <taxon>Embryophyta</taxon>
        <taxon>Tracheophyta</taxon>
        <taxon>Spermatophyta</taxon>
        <taxon>Magnoliopsida</taxon>
        <taxon>Liliopsida</taxon>
        <taxon>Araceae</taxon>
        <taxon>Aroideae</taxon>
        <taxon>Colocasieae</taxon>
        <taxon>Colocasia</taxon>
    </lineage>
</organism>
<dbReference type="InterPro" id="IPR013083">
    <property type="entry name" value="Znf_RING/FYVE/PHD"/>
</dbReference>
<feature type="compositionally biased region" description="Basic residues" evidence="5">
    <location>
        <begin position="1"/>
        <end position="12"/>
    </location>
</feature>
<keyword evidence="9" id="KW-1185">Reference proteome</keyword>
<dbReference type="InterPro" id="IPR019787">
    <property type="entry name" value="Znf_PHD-finger"/>
</dbReference>
<protein>
    <recommendedName>
        <fullName evidence="10">PHD finger family protein</fullName>
    </recommendedName>
</protein>
<evidence type="ECO:0000256" key="4">
    <source>
        <dbReference type="PROSITE-ProRule" id="PRU00146"/>
    </source>
</evidence>
<feature type="domain" description="PHD-type" evidence="7">
    <location>
        <begin position="373"/>
        <end position="495"/>
    </location>
</feature>
<dbReference type="Proteomes" id="UP000652761">
    <property type="component" value="Unassembled WGS sequence"/>
</dbReference>
<evidence type="ECO:0000256" key="5">
    <source>
        <dbReference type="SAM" id="MobiDB-lite"/>
    </source>
</evidence>
<evidence type="ECO:0008006" key="10">
    <source>
        <dbReference type="Google" id="ProtNLM"/>
    </source>
</evidence>
<gene>
    <name evidence="8" type="ORF">Taro_008646</name>
</gene>
<dbReference type="InterPro" id="IPR050701">
    <property type="entry name" value="Histone_Mod_Regulator"/>
</dbReference>
<keyword evidence="1" id="KW-0479">Metal-binding</keyword>
<dbReference type="PROSITE" id="PS01359">
    <property type="entry name" value="ZF_PHD_1"/>
    <property type="match status" value="1"/>
</dbReference>
<dbReference type="PROSITE" id="PS50016">
    <property type="entry name" value="ZF_PHD_2"/>
    <property type="match status" value="1"/>
</dbReference>
<dbReference type="OrthoDB" id="20839at2759"/>
<proteinExistence type="predicted"/>
<evidence type="ECO:0000256" key="3">
    <source>
        <dbReference type="ARBA" id="ARBA00022833"/>
    </source>
</evidence>
<dbReference type="Pfam" id="PF13832">
    <property type="entry name" value="zf-HC5HC2H_2"/>
    <property type="match status" value="1"/>
</dbReference>
<dbReference type="GO" id="GO:0008270">
    <property type="term" value="F:zinc ion binding"/>
    <property type="evidence" value="ECO:0007669"/>
    <property type="project" value="UniProtKB-KW"/>
</dbReference>
<comment type="caution">
    <text evidence="8">The sequence shown here is derived from an EMBL/GenBank/DDBJ whole genome shotgun (WGS) entry which is preliminary data.</text>
</comment>
<keyword evidence="3" id="KW-0862">Zinc</keyword>
<dbReference type="PROSITE" id="PS51805">
    <property type="entry name" value="EPHD"/>
    <property type="match status" value="1"/>
</dbReference>
<dbReference type="InterPro" id="IPR001965">
    <property type="entry name" value="Znf_PHD"/>
</dbReference>
<feature type="domain" description="PHD-type" evidence="6">
    <location>
        <begin position="310"/>
        <end position="361"/>
    </location>
</feature>
<keyword evidence="2 4" id="KW-0863">Zinc-finger</keyword>
<evidence type="ECO:0000259" key="6">
    <source>
        <dbReference type="PROSITE" id="PS50016"/>
    </source>
</evidence>
<dbReference type="SUPFAM" id="SSF57903">
    <property type="entry name" value="FYVE/PHD zinc finger"/>
    <property type="match status" value="1"/>
</dbReference>
<dbReference type="Pfam" id="PF13831">
    <property type="entry name" value="PHD_2"/>
    <property type="match status" value="1"/>
</dbReference>
<name>A0A843U2V7_COLES</name>
<evidence type="ECO:0000256" key="1">
    <source>
        <dbReference type="ARBA" id="ARBA00022723"/>
    </source>
</evidence>
<evidence type="ECO:0000259" key="7">
    <source>
        <dbReference type="PROSITE" id="PS51805"/>
    </source>
</evidence>
<dbReference type="Gene3D" id="3.30.40.10">
    <property type="entry name" value="Zinc/RING finger domain, C3HC4 (zinc finger)"/>
    <property type="match status" value="2"/>
</dbReference>
<dbReference type="InterPro" id="IPR034732">
    <property type="entry name" value="EPHD"/>
</dbReference>
<sequence length="787" mass="86006">MSGGRCHRRKMMGRGAEGGCGAEEWPCPISRASSHAAASTASREVGVGHYVQARKALSERSPFEEEEVLARVATLPVGLAAALSRSSDGRRKHRKAHAEHAKKDPLAQPAPAVWSVWSETEEYFRPITLADIDKLEHKLPVLSGSALDPCLTIPLLRGEESQSTVVTAVAEGCRSLAEASVAVNGTEGIFEAVMNDGVLVNPQQREEELGQPQQTMEIVQPHQQKGQQEEDDRGQQAMEIDQVTIDGAACCPPAEKDENLVDYSSMNWILCSRNRALLASERPNKKRKLLGSDAGLERLLLLPHLQGEDSVLCDYCSLGNYDGVSNRFLHCASCKVSVHMKCYGVRDAPEGTWLCSWCRQSEVAGSHGDKVGPGPCLLCPKGVGALKPVEADNSQSGSSMKFAHLFCSLWMPEVYIDNIETMEPIRNVEKVQETRKRLVCNVCKVKQGACIRCSHGTCRTSFHPVCAKEARQRMEIWGKRKSDDVELRAFCSKHSTFQDVGLMQLRKDPTKLASDHSSVNNALPATTLAARIPKIRITRKEVDKSTGEENAASSCFVSVSGNEIPLDQEKPEVRVRPGSNGALLSQNMLIDGESCHVMENSASDMNDLSTSLKKLFDCGKIDVADVALKMQVPSDSLELALAGDTSSLSYELKLKIIKWLQDYVHLGCPVRHLNSTSGCTLSSSPKDDSDEDTNGTKVTGLSALDAVLVKSLLPQRRTKSNIRILKDNKVVCASGETFPDGYFNGKPVNEFVEDKSGEDEVACSGPLFHDQDYGDKEQNVLKKVMLS</sequence>
<dbReference type="EMBL" id="NMUH01000288">
    <property type="protein sequence ID" value="MQL76260.1"/>
    <property type="molecule type" value="Genomic_DNA"/>
</dbReference>
<feature type="region of interest" description="Disordered" evidence="5">
    <location>
        <begin position="83"/>
        <end position="109"/>
    </location>
</feature>
<dbReference type="PANTHER" id="PTHR13793">
    <property type="entry name" value="PHD FINGER PROTEINS"/>
    <property type="match status" value="1"/>
</dbReference>
<feature type="region of interest" description="Disordered" evidence="5">
    <location>
        <begin position="677"/>
        <end position="696"/>
    </location>
</feature>
<evidence type="ECO:0000313" key="8">
    <source>
        <dbReference type="EMBL" id="MQL76260.1"/>
    </source>
</evidence>
<evidence type="ECO:0000313" key="9">
    <source>
        <dbReference type="Proteomes" id="UP000652761"/>
    </source>
</evidence>
<dbReference type="AlphaFoldDB" id="A0A843U2V7"/>